<dbReference type="OrthoDB" id="10250396at2759"/>
<comment type="caution">
    <text evidence="2">The sequence shown here is derived from an EMBL/GenBank/DDBJ whole genome shotgun (WGS) entry which is preliminary data.</text>
</comment>
<dbReference type="AlphaFoldDB" id="A0A814I4S3"/>
<evidence type="ECO:0000313" key="4">
    <source>
        <dbReference type="Proteomes" id="UP000663828"/>
    </source>
</evidence>
<dbReference type="GO" id="GO:0006083">
    <property type="term" value="P:acetate metabolic process"/>
    <property type="evidence" value="ECO:0007669"/>
    <property type="project" value="InterPro"/>
</dbReference>
<dbReference type="Proteomes" id="UP000663852">
    <property type="component" value="Unassembled WGS sequence"/>
</dbReference>
<protein>
    <recommendedName>
        <fullName evidence="1">F-box domain-containing protein</fullName>
    </recommendedName>
</protein>
<dbReference type="Proteomes" id="UP000663828">
    <property type="component" value="Unassembled WGS sequence"/>
</dbReference>
<dbReference type="InterPro" id="IPR046433">
    <property type="entry name" value="ActCoA_hydro"/>
</dbReference>
<proteinExistence type="predicted"/>
<dbReference type="InterPro" id="IPR037171">
    <property type="entry name" value="NagB/RpiA_transferase-like"/>
</dbReference>
<name>A0A814I4S3_ADIRI</name>
<dbReference type="Gene3D" id="3.40.1080.20">
    <property type="entry name" value="Acetyl-CoA hydrolase/transferase C-terminal domain"/>
    <property type="match status" value="1"/>
</dbReference>
<dbReference type="Gene3D" id="3.30.750.70">
    <property type="entry name" value="4-hydroxybutyrate coenzyme like domains"/>
    <property type="match status" value="1"/>
</dbReference>
<dbReference type="PANTHER" id="PTHR43609:SF1">
    <property type="entry name" value="ACETYL-COA HYDROLASE"/>
    <property type="match status" value="1"/>
</dbReference>
<dbReference type="SUPFAM" id="SSF100950">
    <property type="entry name" value="NagB/RpiA/CoA transferase-like"/>
    <property type="match status" value="2"/>
</dbReference>
<keyword evidence="4" id="KW-1185">Reference proteome</keyword>
<gene>
    <name evidence="3" type="ORF">EDS130_LOCUS43614</name>
    <name evidence="2" type="ORF">XAT740_LOCUS14087</name>
</gene>
<evidence type="ECO:0000313" key="3">
    <source>
        <dbReference type="EMBL" id="CAF1516865.1"/>
    </source>
</evidence>
<dbReference type="PANTHER" id="PTHR43609">
    <property type="entry name" value="ACETYL-COA HYDROLASE"/>
    <property type="match status" value="1"/>
</dbReference>
<dbReference type="InterPro" id="IPR038460">
    <property type="entry name" value="AcetylCoA_hyd_C_sf"/>
</dbReference>
<dbReference type="EMBL" id="CAJNOJ010000737">
    <property type="protein sequence ID" value="CAF1516865.1"/>
    <property type="molecule type" value="Genomic_DNA"/>
</dbReference>
<dbReference type="InterPro" id="IPR001810">
    <property type="entry name" value="F-box_dom"/>
</dbReference>
<accession>A0A814I4S3</accession>
<reference evidence="2" key="1">
    <citation type="submission" date="2021-02" db="EMBL/GenBank/DDBJ databases">
        <authorList>
            <person name="Nowell W R."/>
        </authorList>
    </citation>
    <scope>NUCLEOTIDE SEQUENCE</scope>
</reference>
<dbReference type="GO" id="GO:0003986">
    <property type="term" value="F:acetyl-CoA hydrolase activity"/>
    <property type="evidence" value="ECO:0007669"/>
    <property type="project" value="TreeGrafter"/>
</dbReference>
<organism evidence="2 4">
    <name type="scientific">Adineta ricciae</name>
    <name type="common">Rotifer</name>
    <dbReference type="NCBI Taxonomy" id="249248"/>
    <lineage>
        <taxon>Eukaryota</taxon>
        <taxon>Metazoa</taxon>
        <taxon>Spiralia</taxon>
        <taxon>Gnathifera</taxon>
        <taxon>Rotifera</taxon>
        <taxon>Eurotatoria</taxon>
        <taxon>Bdelloidea</taxon>
        <taxon>Adinetida</taxon>
        <taxon>Adinetidae</taxon>
        <taxon>Adineta</taxon>
    </lineage>
</organism>
<sequence length="784" mass="89794">MESGTTQILSLPNEVLYLVLKKLNNVNVLCSLVGIHDRLDRLAYDVNFTQTINLTTVSPNGSHKSLADDIVHRFCSVILPQICVNVKSLIVQAKIFEDVLRTKNCPNLQMLTLHNLQHKVAARIFTKNSSFVRYYKHQITRLVITISDRFGMRSVETIICRTYVAIIMWFSRLRHLSVDGGDGSYYSRRLLRGLSPSRCYSSGIVYLSIDIKDLDDCLCLLDGRLSQLETLLVKIHQVRYSRITINNESTLLKLKCFSMKICRPTLDFHDKVVPILRRMSNLEKLTLCCRVRRRNSFIDGHYLTNEITRHMARLHEFMFDIISIESRISAYPLPCSDDIRRTFVENGYQADCYVEYCNIGIGRCHIYSLPFTMDRIQCITSRFTGGMFMNVRLLRFADFDHSFENAFFALIARSFPSLRVLSLSNTCKDYRKRICKFDNKIHERQMLKTRAASDTPAKKSKFLETEMHWNPTEKIPKSGKFMFRIRRIPVGSGEILYWIRVWDCSTWVDDRAIVEACDVASDGRIYLTNSSGMSGTYLSLAKDIYIELNEAHPLDMKGLHDIYLPELHTGRPINIDYVDDRIGTPYVRVNPERTKGIVLTNKFDEASFKIANHILDFILHEVEHGRIPKGLLPFQSGVGNVANAVLACIAKDNRFKSIEMYTEVIQDSIFDLLDSGKLRFASTTALTFSPEGQTRFFKELNELKSKFILRPMEISNNPEVIRRMGLITMNTALEADIYGNVNSTHVLGSSMMNGIGGSGDFTRNKYISIVMVAGCAIFKRSSYQ</sequence>
<dbReference type="InterPro" id="IPR026888">
    <property type="entry name" value="AcetylCoA_hyd_C"/>
</dbReference>
<dbReference type="PROSITE" id="PS50181">
    <property type="entry name" value="FBOX"/>
    <property type="match status" value="1"/>
</dbReference>
<dbReference type="GO" id="GO:0008775">
    <property type="term" value="F:acetate CoA-transferase activity"/>
    <property type="evidence" value="ECO:0007669"/>
    <property type="project" value="InterPro"/>
</dbReference>
<dbReference type="Pfam" id="PF13336">
    <property type="entry name" value="AcetylCoA_hyd_C"/>
    <property type="match status" value="1"/>
</dbReference>
<evidence type="ECO:0000313" key="2">
    <source>
        <dbReference type="EMBL" id="CAF1018137.1"/>
    </source>
</evidence>
<evidence type="ECO:0000259" key="1">
    <source>
        <dbReference type="PROSITE" id="PS50181"/>
    </source>
</evidence>
<dbReference type="EMBL" id="CAJNOR010000836">
    <property type="protein sequence ID" value="CAF1018137.1"/>
    <property type="molecule type" value="Genomic_DNA"/>
</dbReference>
<feature type="domain" description="F-box" evidence="1">
    <location>
        <begin position="5"/>
        <end position="52"/>
    </location>
</feature>